<dbReference type="InterPro" id="IPR017938">
    <property type="entry name" value="Riboflavin_synthase-like_b-brl"/>
</dbReference>
<proteinExistence type="inferred from homology"/>
<dbReference type="Gene3D" id="2.40.30.10">
    <property type="entry name" value="Translation factors"/>
    <property type="match status" value="1"/>
</dbReference>
<evidence type="ECO:0000256" key="11">
    <source>
        <dbReference type="RuleBase" id="RU000356"/>
    </source>
</evidence>
<feature type="domain" description="FAD-binding FR-type" evidence="14">
    <location>
        <begin position="123"/>
        <end position="223"/>
    </location>
</feature>
<evidence type="ECO:0000256" key="2">
    <source>
        <dbReference type="ARBA" id="ARBA00001974"/>
    </source>
</evidence>
<dbReference type="InterPro" id="IPR017927">
    <property type="entry name" value="FAD-bd_FR_type"/>
</dbReference>
<reference evidence="16" key="1">
    <citation type="journal article" date="2019" name="Int. J. Syst. Evol. Microbiol.">
        <title>The Global Catalogue of Microorganisms (GCM) 10K type strain sequencing project: providing services to taxonomists for standard genome sequencing and annotation.</title>
        <authorList>
            <consortium name="The Broad Institute Genomics Platform"/>
            <consortium name="The Broad Institute Genome Sequencing Center for Infectious Disease"/>
            <person name="Wu L."/>
            <person name="Ma J."/>
        </authorList>
    </citation>
    <scope>NUCLEOTIDE SEQUENCE [LARGE SCALE GENOMIC DNA]</scope>
    <source>
        <strain evidence="16">JCM 18410</strain>
    </source>
</reference>
<dbReference type="PANTHER" id="PTHR47354:SF5">
    <property type="entry name" value="PROTEIN RFBI"/>
    <property type="match status" value="1"/>
</dbReference>
<evidence type="ECO:0000256" key="1">
    <source>
        <dbReference type="ARBA" id="ARBA00001970"/>
    </source>
</evidence>
<dbReference type="InterPro" id="IPR039261">
    <property type="entry name" value="FNR_nucleotide-bd"/>
</dbReference>
<keyword evidence="11" id="KW-0479">Metal-binding</keyword>
<evidence type="ECO:0000256" key="9">
    <source>
        <dbReference type="ARBA" id="ARBA00048649"/>
    </source>
</evidence>
<evidence type="ECO:0000256" key="10">
    <source>
        <dbReference type="ARBA" id="ARBA00049433"/>
    </source>
</evidence>
<dbReference type="InterPro" id="IPR009050">
    <property type="entry name" value="Globin-like_sf"/>
</dbReference>
<protein>
    <recommendedName>
        <fullName evidence="4">nitric oxide dioxygenase</fullName>
        <ecNumber evidence="4">1.14.12.17</ecNumber>
    </recommendedName>
</protein>
<evidence type="ECO:0000256" key="4">
    <source>
        <dbReference type="ARBA" id="ARBA00012229"/>
    </source>
</evidence>
<evidence type="ECO:0000256" key="8">
    <source>
        <dbReference type="ARBA" id="ARBA00023027"/>
    </source>
</evidence>
<dbReference type="EMBL" id="BAABKC010000039">
    <property type="protein sequence ID" value="GAA5055136.1"/>
    <property type="molecule type" value="Genomic_DNA"/>
</dbReference>
<evidence type="ECO:0000256" key="3">
    <source>
        <dbReference type="ARBA" id="ARBA00006401"/>
    </source>
</evidence>
<feature type="compositionally biased region" description="Gly residues" evidence="12">
    <location>
        <begin position="361"/>
        <end position="370"/>
    </location>
</feature>
<dbReference type="InterPro" id="IPR008333">
    <property type="entry name" value="Cbr1-like_FAD-bd_dom"/>
</dbReference>
<accession>A0ABP9KBC5</accession>
<dbReference type="SUPFAM" id="SSF46458">
    <property type="entry name" value="Globin-like"/>
    <property type="match status" value="1"/>
</dbReference>
<evidence type="ECO:0000256" key="5">
    <source>
        <dbReference type="ARBA" id="ARBA00022714"/>
    </source>
</evidence>
<dbReference type="Gene3D" id="3.40.50.80">
    <property type="entry name" value="Nucleotide-binding domain of ferredoxin-NADP reductase (FNR) module"/>
    <property type="match status" value="1"/>
</dbReference>
<evidence type="ECO:0000313" key="16">
    <source>
        <dbReference type="Proteomes" id="UP001500124"/>
    </source>
</evidence>
<dbReference type="Pfam" id="PF00042">
    <property type="entry name" value="Globin"/>
    <property type="match status" value="1"/>
</dbReference>
<evidence type="ECO:0000256" key="7">
    <source>
        <dbReference type="ARBA" id="ARBA00023014"/>
    </source>
</evidence>
<dbReference type="InterPro" id="IPR000971">
    <property type="entry name" value="Globin"/>
</dbReference>
<keyword evidence="11" id="KW-0349">Heme</keyword>
<evidence type="ECO:0000259" key="14">
    <source>
        <dbReference type="PROSITE" id="PS51384"/>
    </source>
</evidence>
<keyword evidence="8" id="KW-0520">NAD</keyword>
<dbReference type="PROSITE" id="PS01033">
    <property type="entry name" value="GLOBIN"/>
    <property type="match status" value="1"/>
</dbReference>
<feature type="region of interest" description="Disordered" evidence="12">
    <location>
        <begin position="347"/>
        <end position="370"/>
    </location>
</feature>
<dbReference type="PROSITE" id="PS51384">
    <property type="entry name" value="FAD_FR"/>
    <property type="match status" value="1"/>
</dbReference>
<dbReference type="EC" id="1.14.12.17" evidence="4"/>
<evidence type="ECO:0000259" key="13">
    <source>
        <dbReference type="PROSITE" id="PS01033"/>
    </source>
</evidence>
<dbReference type="InterPro" id="IPR050415">
    <property type="entry name" value="MRET"/>
</dbReference>
<keyword evidence="6" id="KW-0521">NADP</keyword>
<evidence type="ECO:0000256" key="12">
    <source>
        <dbReference type="SAM" id="MobiDB-lite"/>
    </source>
</evidence>
<dbReference type="Proteomes" id="UP001500124">
    <property type="component" value="Unassembled WGS sequence"/>
</dbReference>
<evidence type="ECO:0000256" key="6">
    <source>
        <dbReference type="ARBA" id="ARBA00022857"/>
    </source>
</evidence>
<feature type="domain" description="Globin" evidence="13">
    <location>
        <begin position="1"/>
        <end position="117"/>
    </location>
</feature>
<dbReference type="PANTHER" id="PTHR47354">
    <property type="entry name" value="NADH OXIDOREDUCTASE HCR"/>
    <property type="match status" value="1"/>
</dbReference>
<gene>
    <name evidence="15" type="ORF">GCM10023336_27020</name>
</gene>
<dbReference type="CDD" id="cd19753">
    <property type="entry name" value="Mb-like_oxidoreductase"/>
    <property type="match status" value="1"/>
</dbReference>
<name>A0ABP9KBC5_9ACTN</name>
<evidence type="ECO:0000313" key="15">
    <source>
        <dbReference type="EMBL" id="GAA5055136.1"/>
    </source>
</evidence>
<keyword evidence="7" id="KW-0411">Iron-sulfur</keyword>
<dbReference type="SUPFAM" id="SSF63380">
    <property type="entry name" value="Riboflavin synthase domain-like"/>
    <property type="match status" value="1"/>
</dbReference>
<dbReference type="Gene3D" id="1.10.490.10">
    <property type="entry name" value="Globins"/>
    <property type="match status" value="1"/>
</dbReference>
<keyword evidence="11" id="KW-0813">Transport</keyword>
<comment type="similarity">
    <text evidence="11">Belongs to the globin family.</text>
</comment>
<comment type="similarity">
    <text evidence="3">In the C-terminal section; belongs to the flavoprotein pyridine nucleotide cytochrome reductase family.</text>
</comment>
<keyword evidence="16" id="KW-1185">Reference proteome</keyword>
<keyword evidence="11" id="KW-0561">Oxygen transport</keyword>
<comment type="caution">
    <text evidence="15">The sequence shown here is derived from an EMBL/GenBank/DDBJ whole genome shotgun (WGS) entry which is preliminary data.</text>
</comment>
<sequence length="370" mass="40670">MSFDELIGHLYRALFARHPSPRSLFPASMEFQRAHLARALRYLIEHLDQPDAIVETFTRLGRDHRGLGLLPAQYAAFETALSEALRVQAGPRWTAELGQAWLRMLRFGVTAPVRGAEAAPREPPFWRATVTSHRLLAPDLTLLRLRRHETFRHRAGQYVARESPRLPRTWRPYDPAGAPGTRGDIEFHVRRTGPGGVSDALVSGTAAGDEVRVGPPRGNLALDDAADGELRLVAWDTGWAAMKALLQELDHRLRSAPRHQARPVRRHLGAETPADLYDTDHLTELERRHPWLTVVPVVDTSPERARDRTAEALTRGPAPAAGRTLMAGPPAVVHALAAALVHAGLPPEHLRHDLPPTGPGPARGGPGLPV</sequence>
<comment type="catalytic activity">
    <reaction evidence="9">
        <text>2 nitric oxide + NADH + 2 O2 = 2 nitrate + NAD(+) + H(+)</text>
        <dbReference type="Rhea" id="RHEA:19469"/>
        <dbReference type="ChEBI" id="CHEBI:15378"/>
        <dbReference type="ChEBI" id="CHEBI:15379"/>
        <dbReference type="ChEBI" id="CHEBI:16480"/>
        <dbReference type="ChEBI" id="CHEBI:17632"/>
        <dbReference type="ChEBI" id="CHEBI:57540"/>
        <dbReference type="ChEBI" id="CHEBI:57945"/>
        <dbReference type="EC" id="1.14.12.17"/>
    </reaction>
</comment>
<dbReference type="InterPro" id="IPR012292">
    <property type="entry name" value="Globin/Proto"/>
</dbReference>
<keyword evidence="11" id="KW-0408">Iron</keyword>
<keyword evidence="5" id="KW-0001">2Fe-2S</keyword>
<dbReference type="Pfam" id="PF00970">
    <property type="entry name" value="FAD_binding_6"/>
    <property type="match status" value="1"/>
</dbReference>
<organism evidence="15 16">
    <name type="scientific">Streptomyces similanensis</name>
    <dbReference type="NCBI Taxonomy" id="1274988"/>
    <lineage>
        <taxon>Bacteria</taxon>
        <taxon>Bacillati</taxon>
        <taxon>Actinomycetota</taxon>
        <taxon>Actinomycetes</taxon>
        <taxon>Kitasatosporales</taxon>
        <taxon>Streptomycetaceae</taxon>
        <taxon>Streptomyces</taxon>
    </lineage>
</organism>
<dbReference type="SUPFAM" id="SSF52343">
    <property type="entry name" value="Ferredoxin reductase-like, C-terminal NADP-linked domain"/>
    <property type="match status" value="1"/>
</dbReference>
<dbReference type="RefSeq" id="WP_345668531.1">
    <property type="nucleotide sequence ID" value="NZ_BAABKC010000039.1"/>
</dbReference>
<comment type="catalytic activity">
    <reaction evidence="10">
        <text>2 nitric oxide + NADPH + 2 O2 = 2 nitrate + NADP(+) + H(+)</text>
        <dbReference type="Rhea" id="RHEA:19465"/>
        <dbReference type="ChEBI" id="CHEBI:15378"/>
        <dbReference type="ChEBI" id="CHEBI:15379"/>
        <dbReference type="ChEBI" id="CHEBI:16480"/>
        <dbReference type="ChEBI" id="CHEBI:17632"/>
        <dbReference type="ChEBI" id="CHEBI:57783"/>
        <dbReference type="ChEBI" id="CHEBI:58349"/>
        <dbReference type="EC" id="1.14.12.17"/>
    </reaction>
</comment>
<comment type="cofactor">
    <cofactor evidence="2">
        <name>FAD</name>
        <dbReference type="ChEBI" id="CHEBI:57692"/>
    </cofactor>
</comment>
<comment type="cofactor">
    <cofactor evidence="1">
        <name>heme b</name>
        <dbReference type="ChEBI" id="CHEBI:60344"/>
    </cofactor>
</comment>